<name>A0ABV8EUX4_9ACTN</name>
<proteinExistence type="predicted"/>
<evidence type="ECO:0000313" key="2">
    <source>
        <dbReference type="Proteomes" id="UP001595698"/>
    </source>
</evidence>
<gene>
    <name evidence="1" type="ORF">ACFOYY_08535</name>
</gene>
<accession>A0ABV8EUX4</accession>
<sequence>MPSGIYLPTMEDIWDSTQLALDFDAETHKWALYTSSRSPDYNANTAYSSTNEISGTGYTAGGKVVTGTAFSRPGAGVSKYSTDAVQWTSSTLSGVQHIDMYADALAGDNLMVGIALAVPVNTSDGTLLVTPHSSGLFTVDWTP</sequence>
<reference evidence="2" key="1">
    <citation type="journal article" date="2019" name="Int. J. Syst. Evol. Microbiol.">
        <title>The Global Catalogue of Microorganisms (GCM) 10K type strain sequencing project: providing services to taxonomists for standard genome sequencing and annotation.</title>
        <authorList>
            <consortium name="The Broad Institute Genomics Platform"/>
            <consortium name="The Broad Institute Genome Sequencing Center for Infectious Disease"/>
            <person name="Wu L."/>
            <person name="Ma J."/>
        </authorList>
    </citation>
    <scope>NUCLEOTIDE SEQUENCE [LARGE SCALE GENOMIC DNA]</scope>
    <source>
        <strain evidence="2">TBRC 7912</strain>
    </source>
</reference>
<keyword evidence="2" id="KW-1185">Reference proteome</keyword>
<dbReference type="EMBL" id="JBHSBC010000008">
    <property type="protein sequence ID" value="MFC3980162.1"/>
    <property type="molecule type" value="Genomic_DNA"/>
</dbReference>
<protein>
    <submittedName>
        <fullName evidence="1">Uncharacterized protein</fullName>
    </submittedName>
</protein>
<organism evidence="1 2">
    <name type="scientific">Streptosporangium jomthongense</name>
    <dbReference type="NCBI Taxonomy" id="1193683"/>
    <lineage>
        <taxon>Bacteria</taxon>
        <taxon>Bacillati</taxon>
        <taxon>Actinomycetota</taxon>
        <taxon>Actinomycetes</taxon>
        <taxon>Streptosporangiales</taxon>
        <taxon>Streptosporangiaceae</taxon>
        <taxon>Streptosporangium</taxon>
    </lineage>
</organism>
<dbReference type="Proteomes" id="UP001595698">
    <property type="component" value="Unassembled WGS sequence"/>
</dbReference>
<comment type="caution">
    <text evidence="1">The sequence shown here is derived from an EMBL/GenBank/DDBJ whole genome shotgun (WGS) entry which is preliminary data.</text>
</comment>
<evidence type="ECO:0000313" key="1">
    <source>
        <dbReference type="EMBL" id="MFC3980162.1"/>
    </source>
</evidence>